<evidence type="ECO:0000313" key="3">
    <source>
        <dbReference type="Proteomes" id="UP000712281"/>
    </source>
</evidence>
<comment type="caution">
    <text evidence="2">The sequence shown here is derived from an EMBL/GenBank/DDBJ whole genome shotgun (WGS) entry which is preliminary data.</text>
</comment>
<feature type="compositionally biased region" description="Polar residues" evidence="1">
    <location>
        <begin position="83"/>
        <end position="110"/>
    </location>
</feature>
<feature type="compositionally biased region" description="Basic and acidic residues" evidence="1">
    <location>
        <begin position="58"/>
        <end position="70"/>
    </location>
</feature>
<accession>A0A8S9JA52</accession>
<feature type="compositionally biased region" description="Basic and acidic residues" evidence="1">
    <location>
        <begin position="1"/>
        <end position="30"/>
    </location>
</feature>
<feature type="compositionally biased region" description="Polar residues" evidence="1">
    <location>
        <begin position="43"/>
        <end position="56"/>
    </location>
</feature>
<evidence type="ECO:0000256" key="1">
    <source>
        <dbReference type="SAM" id="MobiDB-lite"/>
    </source>
</evidence>
<reference evidence="2" key="1">
    <citation type="submission" date="2019-12" db="EMBL/GenBank/DDBJ databases">
        <title>Genome sequencing and annotation of Brassica cretica.</title>
        <authorList>
            <person name="Studholme D.J."/>
            <person name="Sarris P.F."/>
        </authorList>
    </citation>
    <scope>NUCLEOTIDE SEQUENCE</scope>
    <source>
        <strain evidence="2">PFS-001/15</strain>
        <tissue evidence="2">Leaf</tissue>
    </source>
</reference>
<name>A0A8S9JA52_BRACR</name>
<organism evidence="2 3">
    <name type="scientific">Brassica cretica</name>
    <name type="common">Mustard</name>
    <dbReference type="NCBI Taxonomy" id="69181"/>
    <lineage>
        <taxon>Eukaryota</taxon>
        <taxon>Viridiplantae</taxon>
        <taxon>Streptophyta</taxon>
        <taxon>Embryophyta</taxon>
        <taxon>Tracheophyta</taxon>
        <taxon>Spermatophyta</taxon>
        <taxon>Magnoliopsida</taxon>
        <taxon>eudicotyledons</taxon>
        <taxon>Gunneridae</taxon>
        <taxon>Pentapetalae</taxon>
        <taxon>rosids</taxon>
        <taxon>malvids</taxon>
        <taxon>Brassicales</taxon>
        <taxon>Brassicaceae</taxon>
        <taxon>Brassiceae</taxon>
        <taxon>Brassica</taxon>
    </lineage>
</organism>
<dbReference type="Proteomes" id="UP000712281">
    <property type="component" value="Unassembled WGS sequence"/>
</dbReference>
<feature type="region of interest" description="Disordered" evidence="1">
    <location>
        <begin position="1"/>
        <end position="110"/>
    </location>
</feature>
<dbReference type="AlphaFoldDB" id="A0A8S9JA52"/>
<sequence>MSAAFHREPQHHLRLDYHRRTTHRFTEPHHPPTHRATPELINSIPSSPRPSTSQVRLISERINRKRDLIRHSSTQTPRRRLRSNITLSTGELPSSSDEISSNKPEPNSLN</sequence>
<dbReference type="EMBL" id="QGKW02001660">
    <property type="protein sequence ID" value="KAF2578372.1"/>
    <property type="molecule type" value="Genomic_DNA"/>
</dbReference>
<evidence type="ECO:0000313" key="2">
    <source>
        <dbReference type="EMBL" id="KAF2578372.1"/>
    </source>
</evidence>
<protein>
    <submittedName>
        <fullName evidence="2">Uncharacterized protein</fullName>
    </submittedName>
</protein>
<proteinExistence type="predicted"/>
<gene>
    <name evidence="2" type="ORF">F2Q68_00003735</name>
</gene>